<gene>
    <name evidence="3" type="ORF">I592_04173</name>
    <name evidence="2" type="ORF">UKC_04167</name>
</gene>
<evidence type="ECO:0000313" key="5">
    <source>
        <dbReference type="Proteomes" id="UP000014160"/>
    </source>
</evidence>
<reference evidence="2 4" key="1">
    <citation type="submission" date="2013-02" db="EMBL/GenBank/DDBJ databases">
        <title>The Genome Sequence of Enterococcus gilvus ATCC BAA-350.</title>
        <authorList>
            <consortium name="The Broad Institute Genome Sequencing Platform"/>
            <consortium name="The Broad Institute Genome Sequencing Center for Infectious Disease"/>
            <person name="Earl A.M."/>
            <person name="Gilmore M.S."/>
            <person name="Lebreton F."/>
            <person name="Walker B."/>
            <person name="Young S.K."/>
            <person name="Zeng Q."/>
            <person name="Gargeya S."/>
            <person name="Fitzgerald M."/>
            <person name="Haas B."/>
            <person name="Abouelleil A."/>
            <person name="Alvarado L."/>
            <person name="Arachchi H.M."/>
            <person name="Berlin A.M."/>
            <person name="Chapman S.B."/>
            <person name="Dewar J."/>
            <person name="Goldberg J."/>
            <person name="Griggs A."/>
            <person name="Gujja S."/>
            <person name="Hansen M."/>
            <person name="Howarth C."/>
            <person name="Imamovic A."/>
            <person name="Larimer J."/>
            <person name="McCowan C."/>
            <person name="Murphy C."/>
            <person name="Neiman D."/>
            <person name="Pearson M."/>
            <person name="Priest M."/>
            <person name="Roberts A."/>
            <person name="Saif S."/>
            <person name="Shea T."/>
            <person name="Sisk P."/>
            <person name="Sykes S."/>
            <person name="Wortman J."/>
            <person name="Nusbaum C."/>
            <person name="Birren B."/>
        </authorList>
    </citation>
    <scope>NUCLEOTIDE SEQUENCE [LARGE SCALE GENOMIC DNA]</scope>
    <source>
        <strain evidence="2 4">ATCC BAA-350</strain>
    </source>
</reference>
<dbReference type="PATRIC" id="fig|1158614.3.peg.4141"/>
<evidence type="ECO:0000313" key="4">
    <source>
        <dbReference type="Proteomes" id="UP000013750"/>
    </source>
</evidence>
<evidence type="ECO:0000313" key="3">
    <source>
        <dbReference type="EMBL" id="EOW77197.1"/>
    </source>
</evidence>
<proteinExistence type="predicted"/>
<protein>
    <submittedName>
        <fullName evidence="2">Uncharacterized protein</fullName>
    </submittedName>
</protein>
<dbReference type="HOGENOM" id="CLU_1044853_0_0_9"/>
<dbReference type="EMBL" id="AJDQ01000034">
    <property type="protein sequence ID" value="EOI51492.1"/>
    <property type="molecule type" value="Genomic_DNA"/>
</dbReference>
<evidence type="ECO:0000313" key="2">
    <source>
        <dbReference type="EMBL" id="EOI51492.1"/>
    </source>
</evidence>
<dbReference type="RefSeq" id="WP_010782480.1">
    <property type="nucleotide sequence ID" value="NZ_ASWH01000005.1"/>
</dbReference>
<dbReference type="AlphaFoldDB" id="R2XND9"/>
<comment type="caution">
    <text evidence="2">The sequence shown here is derived from an EMBL/GenBank/DDBJ whole genome shotgun (WGS) entry which is preliminary data.</text>
</comment>
<keyword evidence="1" id="KW-0175">Coiled coil</keyword>
<evidence type="ECO:0000256" key="1">
    <source>
        <dbReference type="SAM" id="Coils"/>
    </source>
</evidence>
<accession>R2XND9</accession>
<organism evidence="2 4">
    <name type="scientific">Enterococcus gilvus ATCC BAA-350</name>
    <dbReference type="NCBI Taxonomy" id="1158614"/>
    <lineage>
        <taxon>Bacteria</taxon>
        <taxon>Bacillati</taxon>
        <taxon>Bacillota</taxon>
        <taxon>Bacilli</taxon>
        <taxon>Lactobacillales</taxon>
        <taxon>Enterococcaceae</taxon>
        <taxon>Enterococcus</taxon>
    </lineage>
</organism>
<dbReference type="Proteomes" id="UP000013750">
    <property type="component" value="Unassembled WGS sequence"/>
</dbReference>
<dbReference type="EMBL" id="ASWH01000005">
    <property type="protein sequence ID" value="EOW77197.1"/>
    <property type="molecule type" value="Genomic_DNA"/>
</dbReference>
<sequence>MANKVNLRKNERKKYKKLVLIIACVFGLLFGSRLILKPRVSTVATKIGEEVSLDTRKMTLVNIDYSETKDCLTFAFVSPVTSSNVLEQLKVKAKQYRTDEQKYSTKIKRINERLYVASVNGLGEKWKEVTVSIYPSDRKPDNLANDQKFHFTKDFLEEKGFINHSLTDKELEHSTQEFELDSVKKEIQKNKKIVKKKERDIKKIEEINKELTASLSTKTDSEKEEIESTINQNLSQITTFEKEIADVEKEIKELDQKQNIIENRTK</sequence>
<dbReference type="OrthoDB" id="2194948at2"/>
<reference evidence="3 5" key="2">
    <citation type="submission" date="2013-03" db="EMBL/GenBank/DDBJ databases">
        <title>The Genome Sequence of Enterococcus gilvus ATCC BAA-350 (PacBio/Illumina hybrid assembly).</title>
        <authorList>
            <consortium name="The Broad Institute Genomics Platform"/>
            <consortium name="The Broad Institute Genome Sequencing Center for Infectious Disease"/>
            <person name="Earl A."/>
            <person name="Russ C."/>
            <person name="Gilmore M."/>
            <person name="Surin D."/>
            <person name="Walker B."/>
            <person name="Young S."/>
            <person name="Zeng Q."/>
            <person name="Gargeya S."/>
            <person name="Fitzgerald M."/>
            <person name="Haas B."/>
            <person name="Abouelleil A."/>
            <person name="Allen A.W."/>
            <person name="Alvarado L."/>
            <person name="Arachchi H.M."/>
            <person name="Berlin A.M."/>
            <person name="Chapman S.B."/>
            <person name="Gainer-Dewar J."/>
            <person name="Goldberg J."/>
            <person name="Griggs A."/>
            <person name="Gujja S."/>
            <person name="Hansen M."/>
            <person name="Howarth C."/>
            <person name="Imamovic A."/>
            <person name="Ireland A."/>
            <person name="Larimer J."/>
            <person name="McCowan C."/>
            <person name="Murphy C."/>
            <person name="Pearson M."/>
            <person name="Poon T.W."/>
            <person name="Priest M."/>
            <person name="Roberts A."/>
            <person name="Saif S."/>
            <person name="Shea T."/>
            <person name="Sisk P."/>
            <person name="Sykes S."/>
            <person name="Wortman J."/>
            <person name="Nusbaum C."/>
            <person name="Birren B."/>
        </authorList>
    </citation>
    <scope>NUCLEOTIDE SEQUENCE [LARGE SCALE GENOMIC DNA]</scope>
    <source>
        <strain evidence="3 5">ATCC BAA-350</strain>
    </source>
</reference>
<feature type="coiled-coil region" evidence="1">
    <location>
        <begin position="180"/>
        <end position="264"/>
    </location>
</feature>
<name>R2XND9_9ENTE</name>
<dbReference type="Proteomes" id="UP000014160">
    <property type="component" value="Unassembled WGS sequence"/>
</dbReference>
<dbReference type="eggNOG" id="ENOG503083G">
    <property type="taxonomic scope" value="Bacteria"/>
</dbReference>
<keyword evidence="5" id="KW-1185">Reference proteome</keyword>